<evidence type="ECO:0000313" key="3">
    <source>
        <dbReference type="Proteomes" id="UP001501326"/>
    </source>
</evidence>
<dbReference type="Proteomes" id="UP001501326">
    <property type="component" value="Unassembled WGS sequence"/>
</dbReference>
<keyword evidence="3" id="KW-1185">Reference proteome</keyword>
<name>A0ABN3UN10_9MICO</name>
<evidence type="ECO:0000259" key="1">
    <source>
        <dbReference type="Pfam" id="PF01266"/>
    </source>
</evidence>
<dbReference type="SUPFAM" id="SSF51905">
    <property type="entry name" value="FAD/NAD(P)-binding domain"/>
    <property type="match status" value="1"/>
</dbReference>
<evidence type="ECO:0000313" key="2">
    <source>
        <dbReference type="EMBL" id="GAA2735997.1"/>
    </source>
</evidence>
<dbReference type="PANTHER" id="PTHR13847">
    <property type="entry name" value="SARCOSINE DEHYDROGENASE-RELATED"/>
    <property type="match status" value="1"/>
</dbReference>
<dbReference type="Gene3D" id="3.30.9.10">
    <property type="entry name" value="D-Amino Acid Oxidase, subunit A, domain 2"/>
    <property type="match status" value="1"/>
</dbReference>
<sequence>MPVSPLTGGSAGTLSAPVAHALADAAPSVFWLDRPDRPAPRPAIGAAESADLVVVGGGYTGLWTALLAKEANPRRDVVVVEAGRIGWAASGRNGGFCSASLTHGEANGRERWPAEYEQLHRLGLANLDAIADTVQRHGIDCDFQRTGELTVATAPHQVEWLREDLGAGTFLDRDAVRAELDSPTYLAGVHTPDETAMVDPARLAWGLAAAAESLGVRIVERTKVTGLERDGAGMRLSTDRGHDLRAARVALGTNAFPSLLRRTRLHTVPVYDYVLMTEPLSEQQLASIGWRSRAGVGDMANQFHYYRITEDNRILWGGYDAIYHLGRRVRPTKDQRPQTFERLAAHFFETFPQLEGLRFSHRWGGAIDTCTRFCAFYGSAHDGRVAYALGYTGLGVGASRFGAAVTLDLLDGVDTERTRLQMVREKPLPFPPEPFAYAGIQLTRWALARADENDGKRNAWLRTLDRLGLGFDS</sequence>
<proteinExistence type="predicted"/>
<dbReference type="Gene3D" id="3.50.50.60">
    <property type="entry name" value="FAD/NAD(P)-binding domain"/>
    <property type="match status" value="1"/>
</dbReference>
<reference evidence="2 3" key="1">
    <citation type="journal article" date="2019" name="Int. J. Syst. Evol. Microbiol.">
        <title>The Global Catalogue of Microorganisms (GCM) 10K type strain sequencing project: providing services to taxonomists for standard genome sequencing and annotation.</title>
        <authorList>
            <consortium name="The Broad Institute Genomics Platform"/>
            <consortium name="The Broad Institute Genome Sequencing Center for Infectious Disease"/>
            <person name="Wu L."/>
            <person name="Ma J."/>
        </authorList>
    </citation>
    <scope>NUCLEOTIDE SEQUENCE [LARGE SCALE GENOMIC DNA]</scope>
    <source>
        <strain evidence="2 3">JCM 16378</strain>
    </source>
</reference>
<comment type="caution">
    <text evidence="2">The sequence shown here is derived from an EMBL/GenBank/DDBJ whole genome shotgun (WGS) entry which is preliminary data.</text>
</comment>
<dbReference type="PANTHER" id="PTHR13847:SF281">
    <property type="entry name" value="FAD DEPENDENT OXIDOREDUCTASE DOMAIN-CONTAINING PROTEIN"/>
    <property type="match status" value="1"/>
</dbReference>
<organism evidence="2 3">
    <name type="scientific">Pedococcus aerophilus</name>
    <dbReference type="NCBI Taxonomy" id="436356"/>
    <lineage>
        <taxon>Bacteria</taxon>
        <taxon>Bacillati</taxon>
        <taxon>Actinomycetota</taxon>
        <taxon>Actinomycetes</taxon>
        <taxon>Micrococcales</taxon>
        <taxon>Intrasporangiaceae</taxon>
        <taxon>Pedococcus</taxon>
    </lineage>
</organism>
<dbReference type="InterPro" id="IPR006076">
    <property type="entry name" value="FAD-dep_OxRdtase"/>
</dbReference>
<dbReference type="InterPro" id="IPR036188">
    <property type="entry name" value="FAD/NAD-bd_sf"/>
</dbReference>
<accession>A0ABN3UN10</accession>
<feature type="domain" description="FAD dependent oxidoreductase" evidence="1">
    <location>
        <begin position="51"/>
        <end position="405"/>
    </location>
</feature>
<dbReference type="Pfam" id="PF01266">
    <property type="entry name" value="DAO"/>
    <property type="match status" value="1"/>
</dbReference>
<dbReference type="RefSeq" id="WP_344192626.1">
    <property type="nucleotide sequence ID" value="NZ_BAAARN010000001.1"/>
</dbReference>
<dbReference type="EMBL" id="BAAARN010000001">
    <property type="protein sequence ID" value="GAA2735997.1"/>
    <property type="molecule type" value="Genomic_DNA"/>
</dbReference>
<gene>
    <name evidence="2" type="ORF">GCM10009867_19600</name>
</gene>
<protein>
    <submittedName>
        <fullName evidence="2">FAD-dependent oxidoreductase</fullName>
    </submittedName>
</protein>